<comment type="similarity">
    <text evidence="1">Belongs to the LysR transcriptional regulatory family.</text>
</comment>
<evidence type="ECO:0000256" key="4">
    <source>
        <dbReference type="ARBA" id="ARBA00023159"/>
    </source>
</evidence>
<dbReference type="InterPro" id="IPR005119">
    <property type="entry name" value="LysR_subst-bd"/>
</dbReference>
<comment type="caution">
    <text evidence="7">The sequence shown here is derived from an EMBL/GenBank/DDBJ whole genome shotgun (WGS) entry which is preliminary data.</text>
</comment>
<dbReference type="AlphaFoldDB" id="G7GPW3"/>
<dbReference type="PANTHER" id="PTHR30346:SF0">
    <property type="entry name" value="HCA OPERON TRANSCRIPTIONAL ACTIVATOR HCAR"/>
    <property type="match status" value="1"/>
</dbReference>
<dbReference type="InterPro" id="IPR036388">
    <property type="entry name" value="WH-like_DNA-bd_sf"/>
</dbReference>
<dbReference type="SUPFAM" id="SSF53850">
    <property type="entry name" value="Periplasmic binding protein-like II"/>
    <property type="match status" value="1"/>
</dbReference>
<dbReference type="Pfam" id="PF03466">
    <property type="entry name" value="LysR_substrate"/>
    <property type="match status" value="1"/>
</dbReference>
<dbReference type="Gene3D" id="1.10.10.10">
    <property type="entry name" value="Winged helix-like DNA-binding domain superfamily/Winged helix DNA-binding domain"/>
    <property type="match status" value="1"/>
</dbReference>
<dbReference type="GO" id="GO:0003677">
    <property type="term" value="F:DNA binding"/>
    <property type="evidence" value="ECO:0007669"/>
    <property type="project" value="UniProtKB-KW"/>
</dbReference>
<protein>
    <submittedName>
        <fullName evidence="7">Putative LysR family transcriptional regulator</fullName>
    </submittedName>
</protein>
<evidence type="ECO:0000256" key="2">
    <source>
        <dbReference type="ARBA" id="ARBA00023015"/>
    </source>
</evidence>
<dbReference type="Gene3D" id="3.40.190.10">
    <property type="entry name" value="Periplasmic binding protein-like II"/>
    <property type="match status" value="2"/>
</dbReference>
<dbReference type="PANTHER" id="PTHR30346">
    <property type="entry name" value="TRANSCRIPTIONAL DUAL REGULATOR HCAR-RELATED"/>
    <property type="match status" value="1"/>
</dbReference>
<keyword evidence="4" id="KW-0010">Activator</keyword>
<organism evidence="7 8">
    <name type="scientific">Gordonia amarae NBRC 15530</name>
    <dbReference type="NCBI Taxonomy" id="1075090"/>
    <lineage>
        <taxon>Bacteria</taxon>
        <taxon>Bacillati</taxon>
        <taxon>Actinomycetota</taxon>
        <taxon>Actinomycetes</taxon>
        <taxon>Mycobacteriales</taxon>
        <taxon>Gordoniaceae</taxon>
        <taxon>Gordonia</taxon>
    </lineage>
</organism>
<keyword evidence="3" id="KW-0238">DNA-binding</keyword>
<reference evidence="7 8" key="1">
    <citation type="submission" date="2011-11" db="EMBL/GenBank/DDBJ databases">
        <title>Whole genome shotgun sequence of Gordonia amarae NBRC 15530.</title>
        <authorList>
            <person name="Takarada H."/>
            <person name="Hosoyama A."/>
            <person name="Tsuchikane K."/>
            <person name="Katsumata H."/>
            <person name="Yamazaki S."/>
            <person name="Fujita N."/>
        </authorList>
    </citation>
    <scope>NUCLEOTIDE SEQUENCE [LARGE SCALE GENOMIC DNA]</scope>
    <source>
        <strain evidence="7 8">NBRC 15530</strain>
    </source>
</reference>
<keyword evidence="5" id="KW-0804">Transcription</keyword>
<accession>G7GPW3</accession>
<evidence type="ECO:0000313" key="8">
    <source>
        <dbReference type="Proteomes" id="UP000006023"/>
    </source>
</evidence>
<keyword evidence="8" id="KW-1185">Reference proteome</keyword>
<gene>
    <name evidence="7" type="ORF">GOAMR_40_01280</name>
</gene>
<dbReference type="GO" id="GO:0003700">
    <property type="term" value="F:DNA-binding transcription factor activity"/>
    <property type="evidence" value="ECO:0007669"/>
    <property type="project" value="InterPro"/>
</dbReference>
<dbReference type="RefSeq" id="WP_005187105.1">
    <property type="nucleotide sequence ID" value="NZ_BAED01000040.1"/>
</dbReference>
<dbReference type="EMBL" id="BAED01000040">
    <property type="protein sequence ID" value="GAB05638.1"/>
    <property type="molecule type" value="Genomic_DNA"/>
</dbReference>
<dbReference type="PROSITE" id="PS50931">
    <property type="entry name" value="HTH_LYSR"/>
    <property type="match status" value="1"/>
</dbReference>
<sequence length="318" mass="34274">MDLDFGAVRAVVAVEDERSFSEAALMLGISQQAVSKRIAKLENTLGIRLFTRDRNTVVPTATGVRFLVHARALIVAADAAVVAVSQPAVLRIAVHGSVIADANLLRFYLDQNPDAQIEIVMSSPSRTSRQAVIDGRVDAAFARPSWTGHPLPAQIGTALAYLDVLHLLVGVDNPLADREQIEFSELGGRTLWVPGAGFDSEVADFYRQFAHVAGMTLDTERGTHSIGFSGLLDRVAASESLITTGGEGTTTPWHPRIRRIPIVGPAPAYPMALLWGESAAGHPELDALRRFLTANYSTPAHRLWVPGDDADLMHYAAV</sequence>
<name>G7GPW3_9ACTN</name>
<dbReference type="InterPro" id="IPR000847">
    <property type="entry name" value="LysR_HTH_N"/>
</dbReference>
<dbReference type="CDD" id="cd05466">
    <property type="entry name" value="PBP2_LTTR_substrate"/>
    <property type="match status" value="1"/>
</dbReference>
<evidence type="ECO:0000259" key="6">
    <source>
        <dbReference type="PROSITE" id="PS50931"/>
    </source>
</evidence>
<dbReference type="STRING" id="1075090.GOAMR_40_01280"/>
<feature type="domain" description="HTH lysR-type" evidence="6">
    <location>
        <begin position="1"/>
        <end position="60"/>
    </location>
</feature>
<dbReference type="Proteomes" id="UP000006023">
    <property type="component" value="Unassembled WGS sequence"/>
</dbReference>
<dbReference type="SUPFAM" id="SSF46785">
    <property type="entry name" value="Winged helix' DNA-binding domain"/>
    <property type="match status" value="1"/>
</dbReference>
<evidence type="ECO:0000256" key="3">
    <source>
        <dbReference type="ARBA" id="ARBA00023125"/>
    </source>
</evidence>
<keyword evidence="2" id="KW-0805">Transcription regulation</keyword>
<dbReference type="eggNOG" id="COG0583">
    <property type="taxonomic scope" value="Bacteria"/>
</dbReference>
<evidence type="ECO:0000313" key="7">
    <source>
        <dbReference type="EMBL" id="GAB05638.1"/>
    </source>
</evidence>
<dbReference type="InterPro" id="IPR036390">
    <property type="entry name" value="WH_DNA-bd_sf"/>
</dbReference>
<proteinExistence type="inferred from homology"/>
<evidence type="ECO:0000256" key="5">
    <source>
        <dbReference type="ARBA" id="ARBA00023163"/>
    </source>
</evidence>
<dbReference type="Pfam" id="PF00126">
    <property type="entry name" value="HTH_1"/>
    <property type="match status" value="1"/>
</dbReference>
<dbReference type="GO" id="GO:0032993">
    <property type="term" value="C:protein-DNA complex"/>
    <property type="evidence" value="ECO:0007669"/>
    <property type="project" value="TreeGrafter"/>
</dbReference>
<dbReference type="PRINTS" id="PR00039">
    <property type="entry name" value="HTHLYSR"/>
</dbReference>
<evidence type="ECO:0000256" key="1">
    <source>
        <dbReference type="ARBA" id="ARBA00009437"/>
    </source>
</evidence>